<feature type="transmembrane region" description="Helical" evidence="6">
    <location>
        <begin position="305"/>
        <end position="331"/>
    </location>
</feature>
<evidence type="ECO:0000256" key="1">
    <source>
        <dbReference type="ARBA" id="ARBA00004651"/>
    </source>
</evidence>
<feature type="transmembrane region" description="Helical" evidence="6">
    <location>
        <begin position="462"/>
        <end position="484"/>
    </location>
</feature>
<dbReference type="PANTHER" id="PTHR30250:SF26">
    <property type="entry name" value="PSMA PROTEIN"/>
    <property type="match status" value="1"/>
</dbReference>
<evidence type="ECO:0000313" key="7">
    <source>
        <dbReference type="EMBL" id="MZQ83654.1"/>
    </source>
</evidence>
<comment type="caution">
    <text evidence="7">The sequence shown here is derived from an EMBL/GenBank/DDBJ whole genome shotgun (WGS) entry which is preliminary data.</text>
</comment>
<dbReference type="GO" id="GO:0005886">
    <property type="term" value="C:plasma membrane"/>
    <property type="evidence" value="ECO:0007669"/>
    <property type="project" value="UniProtKB-SubCell"/>
</dbReference>
<feature type="transmembrane region" description="Helical" evidence="6">
    <location>
        <begin position="46"/>
        <end position="69"/>
    </location>
</feature>
<dbReference type="EMBL" id="WTUZ01000020">
    <property type="protein sequence ID" value="MZQ83654.1"/>
    <property type="molecule type" value="Genomic_DNA"/>
</dbReference>
<feature type="transmembrane region" description="Helical" evidence="6">
    <location>
        <begin position="180"/>
        <end position="202"/>
    </location>
</feature>
<evidence type="ECO:0000256" key="6">
    <source>
        <dbReference type="SAM" id="Phobius"/>
    </source>
</evidence>
<dbReference type="RefSeq" id="WP_161407795.1">
    <property type="nucleotide sequence ID" value="NZ_WTUZ01000020.1"/>
</dbReference>
<feature type="transmembrane region" description="Helical" evidence="6">
    <location>
        <begin position="397"/>
        <end position="414"/>
    </location>
</feature>
<evidence type="ECO:0000256" key="4">
    <source>
        <dbReference type="ARBA" id="ARBA00022989"/>
    </source>
</evidence>
<keyword evidence="5 6" id="KW-0472">Membrane</keyword>
<feature type="transmembrane region" description="Helical" evidence="6">
    <location>
        <begin position="435"/>
        <end position="456"/>
    </location>
</feature>
<keyword evidence="3 6" id="KW-0812">Transmembrane</keyword>
<feature type="transmembrane region" description="Helical" evidence="6">
    <location>
        <begin position="374"/>
        <end position="391"/>
    </location>
</feature>
<proteinExistence type="predicted"/>
<keyword evidence="8" id="KW-1185">Reference proteome</keyword>
<dbReference type="AlphaFoldDB" id="A0A6L8V0E8"/>
<dbReference type="PANTHER" id="PTHR30250">
    <property type="entry name" value="PST FAMILY PREDICTED COLANIC ACID TRANSPORTER"/>
    <property type="match status" value="1"/>
</dbReference>
<evidence type="ECO:0000256" key="5">
    <source>
        <dbReference type="ARBA" id="ARBA00023136"/>
    </source>
</evidence>
<feature type="transmembrane region" description="Helical" evidence="6">
    <location>
        <begin position="337"/>
        <end position="354"/>
    </location>
</feature>
<feature type="transmembrane region" description="Helical" evidence="6">
    <location>
        <begin position="7"/>
        <end position="26"/>
    </location>
</feature>
<dbReference type="InterPro" id="IPR050833">
    <property type="entry name" value="Poly_Biosynth_Transport"/>
</dbReference>
<gene>
    <name evidence="7" type="ORF">GQF01_16195</name>
</gene>
<dbReference type="Pfam" id="PF01943">
    <property type="entry name" value="Polysacc_synt"/>
    <property type="match status" value="1"/>
</dbReference>
<sequence>MRVRKASINVIVNLLTFMLGLLPSFIVRKVFLDSLGNELLGLTSLYTNIIGLLSIVELGIGSAIIYSLYKPFADNHQVKVNGYLQFYSKFYNAVGVIILVLGVIVSFFLQFFIKDQINILDAQLYFLLFLINTIISYFFSYKICILNVAQDGYKVAIGTTASKLVMSLLQLAMLKVYPSLYVFLIIQIIVSLLYFLFMNLYIKKKYPWINQTAGKINTEERTSLIKNVKALFMHKIGGILVLGTSNVVISAFINLTVVGIFNSYSMILGAAQGLISSSLSGVSASVGNLLVEEDKSAAYKVHRKLFFLSFWLVSLASISLLNTVQQFVLLWLGEGQVLDHLSIILLVINFYFFLMRGSVERFKEGGGIYVQDRYAPLAEAAINLGASIILVKLIGLPGVLLGTLLSNVTVIFWVKPKMVYKYIFKVHLVEYFKMYAKYLLIACIPLTLTYFVTMPLKDTKSIYALMGNCLINLVLINVVYYLIFRKNEEFAYFRGLVGKLVESSKVRIGSVRMKFKNL</sequence>
<feature type="transmembrane region" description="Helical" evidence="6">
    <location>
        <begin position="236"/>
        <end position="261"/>
    </location>
</feature>
<name>A0A6L8V0E8_9BACL</name>
<feature type="transmembrane region" description="Helical" evidence="6">
    <location>
        <begin position="124"/>
        <end position="143"/>
    </location>
</feature>
<feature type="transmembrane region" description="Helical" evidence="6">
    <location>
        <begin position="90"/>
        <end position="112"/>
    </location>
</feature>
<keyword evidence="2" id="KW-1003">Cell membrane</keyword>
<comment type="subcellular location">
    <subcellularLocation>
        <location evidence="1">Cell membrane</location>
        <topology evidence="1">Multi-pass membrane protein</topology>
    </subcellularLocation>
</comment>
<dbReference type="InterPro" id="IPR002797">
    <property type="entry name" value="Polysacc_synth"/>
</dbReference>
<keyword evidence="4 6" id="KW-1133">Transmembrane helix</keyword>
<dbReference type="Proteomes" id="UP000481087">
    <property type="component" value="Unassembled WGS sequence"/>
</dbReference>
<evidence type="ECO:0000256" key="3">
    <source>
        <dbReference type="ARBA" id="ARBA00022692"/>
    </source>
</evidence>
<evidence type="ECO:0000313" key="8">
    <source>
        <dbReference type="Proteomes" id="UP000481087"/>
    </source>
</evidence>
<feature type="transmembrane region" description="Helical" evidence="6">
    <location>
        <begin position="267"/>
        <end position="291"/>
    </location>
</feature>
<feature type="transmembrane region" description="Helical" evidence="6">
    <location>
        <begin position="155"/>
        <end position="174"/>
    </location>
</feature>
<protein>
    <submittedName>
        <fullName evidence="7">Oligosaccharide flippase family protein</fullName>
    </submittedName>
</protein>
<reference evidence="7 8" key="1">
    <citation type="submission" date="2019-12" db="EMBL/GenBank/DDBJ databases">
        <title>Paenibacillus sp. nov. sp. isolated from soil.</title>
        <authorList>
            <person name="Kim J."/>
            <person name="Jeong S.E."/>
            <person name="Jung H.S."/>
            <person name="Jeon C.O."/>
        </authorList>
    </citation>
    <scope>NUCLEOTIDE SEQUENCE [LARGE SCALE GENOMIC DNA]</scope>
    <source>
        <strain evidence="7 8">5J-6</strain>
    </source>
</reference>
<evidence type="ECO:0000256" key="2">
    <source>
        <dbReference type="ARBA" id="ARBA00022475"/>
    </source>
</evidence>
<accession>A0A6L8V0E8</accession>
<organism evidence="7 8">
    <name type="scientific">Paenibacillus silvestris</name>
    <dbReference type="NCBI Taxonomy" id="2606219"/>
    <lineage>
        <taxon>Bacteria</taxon>
        <taxon>Bacillati</taxon>
        <taxon>Bacillota</taxon>
        <taxon>Bacilli</taxon>
        <taxon>Bacillales</taxon>
        <taxon>Paenibacillaceae</taxon>
        <taxon>Paenibacillus</taxon>
    </lineage>
</organism>